<dbReference type="STRING" id="1518501.CQ10_40825"/>
<dbReference type="EMBL" id="LLXX01000037">
    <property type="protein sequence ID" value="KRR11624.1"/>
    <property type="molecule type" value="Genomic_DNA"/>
</dbReference>
<dbReference type="AlphaFoldDB" id="A0A0R3LUA5"/>
<gene>
    <name evidence="1" type="ORF">CP49_40815</name>
</gene>
<sequence length="60" mass="6498">MSEKTEEDCAAIIDQGNLLCVMLAQPDADSALNEMHRIVTLIGDHARANRCRNIAGVECA</sequence>
<evidence type="ECO:0000313" key="2">
    <source>
        <dbReference type="Proteomes" id="UP000051913"/>
    </source>
</evidence>
<organism evidence="1 2">
    <name type="scientific">Bradyrhizobium valentinum</name>
    <dbReference type="NCBI Taxonomy" id="1518501"/>
    <lineage>
        <taxon>Bacteria</taxon>
        <taxon>Pseudomonadati</taxon>
        <taxon>Pseudomonadota</taxon>
        <taxon>Alphaproteobacteria</taxon>
        <taxon>Hyphomicrobiales</taxon>
        <taxon>Nitrobacteraceae</taxon>
        <taxon>Bradyrhizobium</taxon>
    </lineage>
</organism>
<keyword evidence="2" id="KW-1185">Reference proteome</keyword>
<protein>
    <submittedName>
        <fullName evidence="1">Uncharacterized protein</fullName>
    </submittedName>
</protein>
<evidence type="ECO:0000313" key="1">
    <source>
        <dbReference type="EMBL" id="KRR11624.1"/>
    </source>
</evidence>
<reference evidence="1 2" key="1">
    <citation type="submission" date="2014-03" db="EMBL/GenBank/DDBJ databases">
        <title>Bradyrhizobium valentinum sp. nov., isolated from effective nodules of Lupinus mariae-josephae, a lupine endemic of basic-lime soils in Eastern Spain.</title>
        <authorList>
            <person name="Duran D."/>
            <person name="Rey L."/>
            <person name="Navarro A."/>
            <person name="Busquets A."/>
            <person name="Imperial J."/>
            <person name="Ruiz-Argueso T."/>
        </authorList>
    </citation>
    <scope>NUCLEOTIDE SEQUENCE [LARGE SCALE GENOMIC DNA]</scope>
    <source>
        <strain evidence="1 2">LmjM3</strain>
    </source>
</reference>
<name>A0A0R3LUA5_9BRAD</name>
<comment type="caution">
    <text evidence="1">The sequence shown here is derived from an EMBL/GenBank/DDBJ whole genome shotgun (WGS) entry which is preliminary data.</text>
</comment>
<dbReference type="Proteomes" id="UP000051913">
    <property type="component" value="Unassembled WGS sequence"/>
</dbReference>
<accession>A0A0R3LUA5</accession>
<proteinExistence type="predicted"/>